<feature type="transmembrane region" description="Helical" evidence="1">
    <location>
        <begin position="114"/>
        <end position="132"/>
    </location>
</feature>
<feature type="transmembrane region" description="Helical" evidence="1">
    <location>
        <begin position="21"/>
        <end position="44"/>
    </location>
</feature>
<evidence type="ECO:0000256" key="1">
    <source>
        <dbReference type="SAM" id="Phobius"/>
    </source>
</evidence>
<keyword evidence="2" id="KW-1185">Reference proteome</keyword>
<evidence type="ECO:0000313" key="3">
    <source>
        <dbReference type="WBParaSite" id="PDA_v2.g8962.t1"/>
    </source>
</evidence>
<keyword evidence="1" id="KW-0472">Membrane</keyword>
<evidence type="ECO:0000313" key="2">
    <source>
        <dbReference type="Proteomes" id="UP000887578"/>
    </source>
</evidence>
<dbReference type="Proteomes" id="UP000887578">
    <property type="component" value="Unplaced"/>
</dbReference>
<protein>
    <submittedName>
        <fullName evidence="3">Uncharacterized protein</fullName>
    </submittedName>
</protein>
<proteinExistence type="predicted"/>
<keyword evidence="1" id="KW-0812">Transmembrane</keyword>
<dbReference type="WBParaSite" id="PDA_v2.g8962.t1">
    <property type="protein sequence ID" value="PDA_v2.g8962.t1"/>
    <property type="gene ID" value="PDA_v2.g8962"/>
</dbReference>
<reference evidence="3" key="1">
    <citation type="submission" date="2022-11" db="UniProtKB">
        <authorList>
            <consortium name="WormBaseParasite"/>
        </authorList>
    </citation>
    <scope>IDENTIFICATION</scope>
</reference>
<sequence>MILTKIGKQANYQLKHNRKDFYISLRVASVIVFQTAINSILVFLEFTESIDDIFFDVFKVHLEKHKECSREWNFYYGAVACVDSFQLPEWLDDDSMEFGIEGPTVYPAFKQLRIFLESIIILAVMAGYREVIMKVFKYFYRLFKKPIRVSPNNSLLFVSRASVAANAS</sequence>
<accession>A0A914QXF0</accession>
<keyword evidence="1" id="KW-1133">Transmembrane helix</keyword>
<dbReference type="AlphaFoldDB" id="A0A914QXF0"/>
<name>A0A914QXF0_9BILA</name>
<organism evidence="2 3">
    <name type="scientific">Panagrolaimus davidi</name>
    <dbReference type="NCBI Taxonomy" id="227884"/>
    <lineage>
        <taxon>Eukaryota</taxon>
        <taxon>Metazoa</taxon>
        <taxon>Ecdysozoa</taxon>
        <taxon>Nematoda</taxon>
        <taxon>Chromadorea</taxon>
        <taxon>Rhabditida</taxon>
        <taxon>Tylenchina</taxon>
        <taxon>Panagrolaimomorpha</taxon>
        <taxon>Panagrolaimoidea</taxon>
        <taxon>Panagrolaimidae</taxon>
        <taxon>Panagrolaimus</taxon>
    </lineage>
</organism>